<dbReference type="AlphaFoldDB" id="A0A9W6QAG4"/>
<comment type="caution">
    <text evidence="1">The sequence shown here is derived from an EMBL/GenBank/DDBJ whole genome shotgun (WGS) entry which is preliminary data.</text>
</comment>
<evidence type="ECO:0000313" key="2">
    <source>
        <dbReference type="Proteomes" id="UP001165041"/>
    </source>
</evidence>
<evidence type="ECO:0000313" key="1">
    <source>
        <dbReference type="EMBL" id="GLW71421.1"/>
    </source>
</evidence>
<sequence>MAGGIWDYENATGYATGVDLTGYRVEAADGRIGRVDAHSEEVGDAYLVVDTGLWIFGRTVIVPAGTVNRIDHEDRSVWLDLTTEQVKASPEFDPAAHEDAHGHRRTVGAYYQDIV</sequence>
<organism evidence="1 2">
    <name type="scientific">Kitasatospora phosalacinea</name>
    <dbReference type="NCBI Taxonomy" id="2065"/>
    <lineage>
        <taxon>Bacteria</taxon>
        <taxon>Bacillati</taxon>
        <taxon>Actinomycetota</taxon>
        <taxon>Actinomycetes</taxon>
        <taxon>Kitasatosporales</taxon>
        <taxon>Streptomycetaceae</taxon>
        <taxon>Kitasatospora</taxon>
    </lineage>
</organism>
<dbReference type="Gene3D" id="3.90.50.10">
    <property type="entry name" value="Photosynthetic Reaction Center, subunit H, domain 2"/>
    <property type="match status" value="1"/>
</dbReference>
<evidence type="ECO:0008006" key="3">
    <source>
        <dbReference type="Google" id="ProtNLM"/>
    </source>
</evidence>
<name>A0A9W6QAG4_9ACTN</name>
<dbReference type="InterPro" id="IPR014747">
    <property type="entry name" value="Bac_photo_RC_H_C"/>
</dbReference>
<proteinExistence type="predicted"/>
<dbReference type="EMBL" id="BSSA01000012">
    <property type="protein sequence ID" value="GLW71421.1"/>
    <property type="molecule type" value="Genomic_DNA"/>
</dbReference>
<protein>
    <recommendedName>
        <fullName evidence="3">PRC-barrel domain-containing protein</fullName>
    </recommendedName>
</protein>
<dbReference type="Proteomes" id="UP001165041">
    <property type="component" value="Unassembled WGS sequence"/>
</dbReference>
<dbReference type="GO" id="GO:0030077">
    <property type="term" value="C:plasma membrane light-harvesting complex"/>
    <property type="evidence" value="ECO:0007669"/>
    <property type="project" value="InterPro"/>
</dbReference>
<dbReference type="InterPro" id="IPR011033">
    <property type="entry name" value="PRC_barrel-like_sf"/>
</dbReference>
<accession>A0A9W6QAG4</accession>
<reference evidence="1" key="1">
    <citation type="submission" date="2023-02" db="EMBL/GenBank/DDBJ databases">
        <title>Kitasatospora phosalacinea NBRC 14627.</title>
        <authorList>
            <person name="Ichikawa N."/>
            <person name="Sato H."/>
            <person name="Tonouchi N."/>
        </authorList>
    </citation>
    <scope>NUCLEOTIDE SEQUENCE</scope>
    <source>
        <strain evidence="1">NBRC 14627</strain>
    </source>
</reference>
<dbReference type="RefSeq" id="WP_285737192.1">
    <property type="nucleotide sequence ID" value="NZ_BSSA01000012.1"/>
</dbReference>
<dbReference type="SUPFAM" id="SSF50346">
    <property type="entry name" value="PRC-barrel domain"/>
    <property type="match status" value="1"/>
</dbReference>
<dbReference type="GO" id="GO:0019684">
    <property type="term" value="P:photosynthesis, light reaction"/>
    <property type="evidence" value="ECO:0007669"/>
    <property type="project" value="InterPro"/>
</dbReference>
<gene>
    <name evidence="1" type="ORF">Kpho02_37200</name>
</gene>